<dbReference type="SUPFAM" id="SSF52833">
    <property type="entry name" value="Thioredoxin-like"/>
    <property type="match status" value="1"/>
</dbReference>
<dbReference type="Proteomes" id="UP000065807">
    <property type="component" value="Chromosome"/>
</dbReference>
<organism evidence="2 3">
    <name type="scientific">Limnochorda pilosa</name>
    <dbReference type="NCBI Taxonomy" id="1555112"/>
    <lineage>
        <taxon>Bacteria</taxon>
        <taxon>Bacillati</taxon>
        <taxon>Bacillota</taxon>
        <taxon>Limnochordia</taxon>
        <taxon>Limnochordales</taxon>
        <taxon>Limnochordaceae</taxon>
        <taxon>Limnochorda</taxon>
    </lineage>
</organism>
<protein>
    <submittedName>
        <fullName evidence="2">SelT/SelW/selH family protein</fullName>
    </submittedName>
</protein>
<evidence type="ECO:0000256" key="1">
    <source>
        <dbReference type="ARBA" id="ARBA00023284"/>
    </source>
</evidence>
<dbReference type="KEGG" id="lpil:LIP_1102"/>
<reference evidence="3" key="2">
    <citation type="journal article" date="2016" name="Int. J. Syst. Evol. Microbiol.">
        <title>Complete genome sequence and cell structure of Limnochorda pilosa, a Gram-negative spore-former within the phylum Firmicutes.</title>
        <authorList>
            <person name="Watanabe M."/>
            <person name="Kojima H."/>
            <person name="Fukui M."/>
        </authorList>
    </citation>
    <scope>NUCLEOTIDE SEQUENCE [LARGE SCALE GENOMIC DNA]</scope>
    <source>
        <strain evidence="3">HC45</strain>
    </source>
</reference>
<keyword evidence="1" id="KW-0676">Redox-active center</keyword>
<gene>
    <name evidence="2" type="ORF">LIP_1102</name>
</gene>
<dbReference type="Pfam" id="PF10262">
    <property type="entry name" value="Rdx"/>
    <property type="match status" value="1"/>
</dbReference>
<dbReference type="Gene3D" id="3.40.30.10">
    <property type="entry name" value="Glutaredoxin"/>
    <property type="match status" value="1"/>
</dbReference>
<dbReference type="InterPro" id="IPR011893">
    <property type="entry name" value="Selenoprotein_Rdx-typ"/>
</dbReference>
<sequence length="64" mass="6961">MAEEILGRWKNRIEGLTLRPSRGGRFEVSVNGKSIFSKAELGRHAEAGEVAGRLEELIGASEGH</sequence>
<dbReference type="InterPro" id="IPR036249">
    <property type="entry name" value="Thioredoxin-like_sf"/>
</dbReference>
<dbReference type="AlphaFoldDB" id="A0A0K2SJD0"/>
<dbReference type="STRING" id="1555112.LIP_1102"/>
<reference evidence="3" key="1">
    <citation type="submission" date="2015-07" db="EMBL/GenBank/DDBJ databases">
        <title>Complete genome sequence and phylogenetic analysis of Limnochorda pilosa.</title>
        <authorList>
            <person name="Watanabe M."/>
            <person name="Kojima H."/>
            <person name="Fukui M."/>
        </authorList>
    </citation>
    <scope>NUCLEOTIDE SEQUENCE [LARGE SCALE GENOMIC DNA]</scope>
    <source>
        <strain evidence="3">HC45</strain>
    </source>
</reference>
<accession>A0A0K2SJD0</accession>
<evidence type="ECO:0000313" key="3">
    <source>
        <dbReference type="Proteomes" id="UP000065807"/>
    </source>
</evidence>
<proteinExistence type="predicted"/>
<keyword evidence="3" id="KW-1185">Reference proteome</keyword>
<evidence type="ECO:0000313" key="2">
    <source>
        <dbReference type="EMBL" id="BAS26959.1"/>
    </source>
</evidence>
<name>A0A0K2SJD0_LIMPI</name>
<dbReference type="EMBL" id="AP014924">
    <property type="protein sequence ID" value="BAS26959.1"/>
    <property type="molecule type" value="Genomic_DNA"/>
</dbReference>